<evidence type="ECO:0000259" key="2">
    <source>
        <dbReference type="PROSITE" id="PS51833"/>
    </source>
</evidence>
<feature type="compositionally biased region" description="Low complexity" evidence="1">
    <location>
        <begin position="26"/>
        <end position="42"/>
    </location>
</feature>
<dbReference type="PROSITE" id="PS51833">
    <property type="entry name" value="HDOD"/>
    <property type="match status" value="1"/>
</dbReference>
<dbReference type="InterPro" id="IPR013976">
    <property type="entry name" value="HDOD"/>
</dbReference>
<dbReference type="PANTHER" id="PTHR33525">
    <property type="match status" value="1"/>
</dbReference>
<evidence type="ECO:0000256" key="1">
    <source>
        <dbReference type="SAM" id="MobiDB-lite"/>
    </source>
</evidence>
<organism evidence="3 4">
    <name type="scientific">Rhodoferax aquaticus</name>
    <dbReference type="NCBI Taxonomy" id="2527691"/>
    <lineage>
        <taxon>Bacteria</taxon>
        <taxon>Pseudomonadati</taxon>
        <taxon>Pseudomonadota</taxon>
        <taxon>Betaproteobacteria</taxon>
        <taxon>Burkholderiales</taxon>
        <taxon>Comamonadaceae</taxon>
        <taxon>Rhodoferax</taxon>
    </lineage>
</organism>
<dbReference type="RefSeq" id="WP_142809173.1">
    <property type="nucleotide sequence ID" value="NZ_CP036282.1"/>
</dbReference>
<reference evidence="4" key="1">
    <citation type="submission" date="2019-02" db="EMBL/GenBank/DDBJ databases">
        <title>Complete genome sequence of Rhodoferax sp. Gr-4.</title>
        <authorList>
            <person name="Jin L."/>
        </authorList>
    </citation>
    <scope>NUCLEOTIDE SEQUENCE [LARGE SCALE GENOMIC DNA]</scope>
    <source>
        <strain evidence="4">Gr-4</strain>
    </source>
</reference>
<dbReference type="KEGG" id="rhg:EXZ61_03775"/>
<dbReference type="PANTHER" id="PTHR33525:SF6">
    <property type="entry name" value="HDOD DOMAIN-CONTAINING PROTEIN"/>
    <property type="match status" value="1"/>
</dbReference>
<keyword evidence="4" id="KW-1185">Reference proteome</keyword>
<name>A0A515EL23_9BURK</name>
<accession>A0A515EL23</accession>
<dbReference type="Proteomes" id="UP000317365">
    <property type="component" value="Chromosome"/>
</dbReference>
<dbReference type="Pfam" id="PF08668">
    <property type="entry name" value="HDOD"/>
    <property type="match status" value="1"/>
</dbReference>
<reference evidence="4" key="2">
    <citation type="journal article" date="2020" name="Int. J. Syst. Evol. Microbiol.">
        <title>Genomic insights into a novel species Rhodoferax aquaticus sp. nov., isolated from freshwater.</title>
        <authorList>
            <person name="Li T."/>
            <person name="Zhuo Y."/>
            <person name="Jin C.Z."/>
            <person name="Wu X."/>
            <person name="Ko S.R."/>
            <person name="Jin F.J."/>
            <person name="Ahn C.Y."/>
            <person name="Oh H.M."/>
            <person name="Lee H.G."/>
            <person name="Jin L."/>
        </authorList>
    </citation>
    <scope>NUCLEOTIDE SEQUENCE [LARGE SCALE GENOMIC DNA]</scope>
    <source>
        <strain evidence="4">Gr-4</strain>
    </source>
</reference>
<feature type="domain" description="HDOD" evidence="2">
    <location>
        <begin position="91"/>
        <end position="280"/>
    </location>
</feature>
<sequence length="305" mass="32705">MGWFSRLFSRGQENVPTKARAPSGVAAGHDAPPAAATATKSGAPPQDAAVFLPWLTATQALVDTALSPKEQALLATLNALLRQPSLPEALLPRAAQLIPRLVALMREHELPVFMVAKKISRDPVLMAEVLHLANSPNYRAGEPIDRLEDAIAQIGHNGLNCCIAKVLFKPIVRDSASLLTAGLAQRLWDRADQLAERGASLAQHQHQRTLDGYLVGLLSTTGWNVALAAWRKAGLALPLAPSKAFASAADAATLRLFGHAAKAWDITEGFMAFSQDLYAHGLQQTHHPLATVLRQARHATETGVH</sequence>
<dbReference type="InterPro" id="IPR052340">
    <property type="entry name" value="RNase_Y/CdgJ"/>
</dbReference>
<protein>
    <submittedName>
        <fullName evidence="3">HDOD domain-containing protein</fullName>
    </submittedName>
</protein>
<evidence type="ECO:0000313" key="3">
    <source>
        <dbReference type="EMBL" id="QDL53365.1"/>
    </source>
</evidence>
<gene>
    <name evidence="3" type="ORF">EXZ61_03775</name>
</gene>
<proteinExistence type="predicted"/>
<dbReference type="Gene3D" id="1.10.3210.10">
    <property type="entry name" value="Hypothetical protein af1432"/>
    <property type="match status" value="1"/>
</dbReference>
<dbReference type="AlphaFoldDB" id="A0A515EL23"/>
<evidence type="ECO:0000313" key="4">
    <source>
        <dbReference type="Proteomes" id="UP000317365"/>
    </source>
</evidence>
<dbReference type="EMBL" id="CP036282">
    <property type="protein sequence ID" value="QDL53365.1"/>
    <property type="molecule type" value="Genomic_DNA"/>
</dbReference>
<feature type="region of interest" description="Disordered" evidence="1">
    <location>
        <begin position="14"/>
        <end position="42"/>
    </location>
</feature>
<dbReference type="SUPFAM" id="SSF109604">
    <property type="entry name" value="HD-domain/PDEase-like"/>
    <property type="match status" value="1"/>
</dbReference>